<proteinExistence type="predicted"/>
<name>A0ACB7XKX9_9ERIC</name>
<keyword evidence="2" id="KW-1185">Reference proteome</keyword>
<accession>A0ACB7XKX9</accession>
<evidence type="ECO:0000313" key="1">
    <source>
        <dbReference type="EMBL" id="KAH7841431.1"/>
    </source>
</evidence>
<dbReference type="Proteomes" id="UP000828048">
    <property type="component" value="Chromosome 10"/>
</dbReference>
<dbReference type="EMBL" id="CM037160">
    <property type="protein sequence ID" value="KAH7841431.1"/>
    <property type="molecule type" value="Genomic_DNA"/>
</dbReference>
<sequence>MGEGSCNCLDEPCRVLEFYSGIGGMRYSIMKAGVNATIVEAFDINDVANDVYEYNFGHRPCQGNIQTLSAADLDSYHAQAWLLSPPCQPYTRQGLQKGSADARASSFLKILELIPRSSQPPLMIFVENVVGFETSDTHRIMIEMLAKAAFVTQEFILSPLQFGVPYSRPRYFCLAKRKPSSFQSPLFNNQLLWAPGPLVDNDDMVHECNQPQASYDQWLPACEPIENFLEFKYPTIQVETSSALKLTTMVSIEVSEGDEGNGSDFTSASQYFVPSNLIERWGAAMDIVYPDSKRCCCFTKSYYRYVKGTGSLLATVQPKTNSESSSLEEQCLRYFTPREVANLHSFPKEFCFPPQISLRQRYALLGNSLSVAVVAPLLRYLFTEPS</sequence>
<protein>
    <submittedName>
        <fullName evidence="1">Uncharacterized protein</fullName>
    </submittedName>
</protein>
<comment type="caution">
    <text evidence="1">The sequence shown here is derived from an EMBL/GenBank/DDBJ whole genome shotgun (WGS) entry which is preliminary data.</text>
</comment>
<reference evidence="1 2" key="1">
    <citation type="journal article" date="2021" name="Hortic Res">
        <title>High-quality reference genome and annotation aids understanding of berry development for evergreen blueberry (Vaccinium darrowii).</title>
        <authorList>
            <person name="Yu J."/>
            <person name="Hulse-Kemp A.M."/>
            <person name="Babiker E."/>
            <person name="Staton M."/>
        </authorList>
    </citation>
    <scope>NUCLEOTIDE SEQUENCE [LARGE SCALE GENOMIC DNA]</scope>
    <source>
        <strain evidence="2">cv. NJ 8807/NJ 8810</strain>
        <tissue evidence="1">Young leaf</tissue>
    </source>
</reference>
<gene>
    <name evidence="1" type="ORF">Vadar_029800</name>
</gene>
<organism evidence="1 2">
    <name type="scientific">Vaccinium darrowii</name>
    <dbReference type="NCBI Taxonomy" id="229202"/>
    <lineage>
        <taxon>Eukaryota</taxon>
        <taxon>Viridiplantae</taxon>
        <taxon>Streptophyta</taxon>
        <taxon>Embryophyta</taxon>
        <taxon>Tracheophyta</taxon>
        <taxon>Spermatophyta</taxon>
        <taxon>Magnoliopsida</taxon>
        <taxon>eudicotyledons</taxon>
        <taxon>Gunneridae</taxon>
        <taxon>Pentapetalae</taxon>
        <taxon>asterids</taxon>
        <taxon>Ericales</taxon>
        <taxon>Ericaceae</taxon>
        <taxon>Vaccinioideae</taxon>
        <taxon>Vaccinieae</taxon>
        <taxon>Vaccinium</taxon>
    </lineage>
</organism>
<evidence type="ECO:0000313" key="2">
    <source>
        <dbReference type="Proteomes" id="UP000828048"/>
    </source>
</evidence>